<comment type="caution">
    <text evidence="1">The sequence shown here is derived from an EMBL/GenBank/DDBJ whole genome shotgun (WGS) entry which is preliminary data.</text>
</comment>
<evidence type="ECO:0000313" key="1">
    <source>
        <dbReference type="EMBL" id="OAF68241.1"/>
    </source>
</evidence>
<protein>
    <submittedName>
        <fullName evidence="1">Uncharacterized protein</fullName>
    </submittedName>
</protein>
<accession>A0A177B3R1</accession>
<gene>
    <name evidence="1" type="ORF">A3Q56_04002</name>
</gene>
<evidence type="ECO:0000313" key="2">
    <source>
        <dbReference type="Proteomes" id="UP000078046"/>
    </source>
</evidence>
<keyword evidence="2" id="KW-1185">Reference proteome</keyword>
<dbReference type="EMBL" id="LWCA01000484">
    <property type="protein sequence ID" value="OAF68241.1"/>
    <property type="molecule type" value="Genomic_DNA"/>
</dbReference>
<name>A0A177B3R1_9BILA</name>
<feature type="non-terminal residue" evidence="1">
    <location>
        <position position="1"/>
    </location>
</feature>
<reference evidence="1 2" key="1">
    <citation type="submission" date="2016-04" db="EMBL/GenBank/DDBJ databases">
        <title>The genome of Intoshia linei affirms orthonectids as highly simplified spiralians.</title>
        <authorList>
            <person name="Mikhailov K.V."/>
            <person name="Slusarev G.S."/>
            <person name="Nikitin M.A."/>
            <person name="Logacheva M.D."/>
            <person name="Penin A."/>
            <person name="Aleoshin V."/>
            <person name="Panchin Y.V."/>
        </authorList>
    </citation>
    <scope>NUCLEOTIDE SEQUENCE [LARGE SCALE GENOMIC DNA]</scope>
    <source>
        <strain evidence="1">Intl2013</strain>
        <tissue evidence="1">Whole animal</tissue>
    </source>
</reference>
<organism evidence="1 2">
    <name type="scientific">Intoshia linei</name>
    <dbReference type="NCBI Taxonomy" id="1819745"/>
    <lineage>
        <taxon>Eukaryota</taxon>
        <taxon>Metazoa</taxon>
        <taxon>Spiralia</taxon>
        <taxon>Lophotrochozoa</taxon>
        <taxon>Mesozoa</taxon>
        <taxon>Orthonectida</taxon>
        <taxon>Rhopaluridae</taxon>
        <taxon>Intoshia</taxon>
    </lineage>
</organism>
<dbReference type="AlphaFoldDB" id="A0A177B3R1"/>
<sequence>ILYFHRKNVTETDLMIDNLINVAKSVNTIDGVKNAYAMLSNIKNIYNQTIEIETSLISAKIETINPTLKNYESNVKLKDSNAKISLNLRKQKKIENLTVALKIIKAINNSNPIMEFNAYIYWKYKFYGNISLSLGSNLELFHINKFIIIDHYNTVERLIKYDKLKFIILPDDIKKIFFDEDVNIVQLSVSVMFYIQNFTDSKIPYNICFDLYIMDVSGNSYDLDRKLFHLTRNNQNIIQVGTNTTKSLLECIV</sequence>
<proteinExistence type="predicted"/>
<dbReference type="Proteomes" id="UP000078046">
    <property type="component" value="Unassembled WGS sequence"/>
</dbReference>